<protein>
    <submittedName>
        <fullName evidence="2">Phosphatase</fullName>
    </submittedName>
</protein>
<reference evidence="2 3" key="1">
    <citation type="submission" date="2020-08" db="EMBL/GenBank/DDBJ databases">
        <title>Draft genome sequencing of an Anaerocolumna strain isolated from anoxic soil subjected to BSD treatment.</title>
        <authorList>
            <person name="Uek A."/>
            <person name="Tonouchi A."/>
        </authorList>
    </citation>
    <scope>NUCLEOTIDE SEQUENCE [LARGE SCALE GENOMIC DNA]</scope>
    <source>
        <strain evidence="2 3">CTTW</strain>
    </source>
</reference>
<dbReference type="GO" id="GO:0035312">
    <property type="term" value="F:5'-3' DNA exonuclease activity"/>
    <property type="evidence" value="ECO:0007669"/>
    <property type="project" value="TreeGrafter"/>
</dbReference>
<dbReference type="CDD" id="cd07438">
    <property type="entry name" value="PHP_HisPPase_AMP"/>
    <property type="match status" value="1"/>
</dbReference>
<keyword evidence="3" id="KW-1185">Reference proteome</keyword>
<accession>A0A7M3SA71</accession>
<proteinExistence type="predicted"/>
<feature type="domain" description="Polymerase/histidinol phosphatase N-terminal" evidence="1">
    <location>
        <begin position="17"/>
        <end position="81"/>
    </location>
</feature>
<dbReference type="EMBL" id="AP023368">
    <property type="protein sequence ID" value="BCK01489.1"/>
    <property type="molecule type" value="Genomic_DNA"/>
</dbReference>
<dbReference type="InterPro" id="IPR004013">
    <property type="entry name" value="PHP_dom"/>
</dbReference>
<gene>
    <name evidence="2" type="ORF">bsdcttw_45290</name>
</gene>
<evidence type="ECO:0000259" key="1">
    <source>
        <dbReference type="SMART" id="SM00481"/>
    </source>
</evidence>
<dbReference type="InterPro" id="IPR016195">
    <property type="entry name" value="Pol/histidinol_Pase-like"/>
</dbReference>
<evidence type="ECO:0000313" key="3">
    <source>
        <dbReference type="Proteomes" id="UP000515703"/>
    </source>
</evidence>
<reference evidence="2 3" key="2">
    <citation type="submission" date="2020-08" db="EMBL/GenBank/DDBJ databases">
        <authorList>
            <person name="Ueki A."/>
            <person name="Tonouchi A."/>
        </authorList>
    </citation>
    <scope>NUCLEOTIDE SEQUENCE [LARGE SCALE GENOMIC DNA]</scope>
    <source>
        <strain evidence="2 3">CTTW</strain>
    </source>
</reference>
<dbReference type="PANTHER" id="PTHR42924:SF3">
    <property type="entry name" value="POLYMERASE_HISTIDINOL PHOSPHATASE N-TERMINAL DOMAIN-CONTAINING PROTEIN"/>
    <property type="match status" value="1"/>
</dbReference>
<dbReference type="AlphaFoldDB" id="A0A7M3SA71"/>
<dbReference type="Gene3D" id="3.20.20.140">
    <property type="entry name" value="Metal-dependent hydrolases"/>
    <property type="match status" value="1"/>
</dbReference>
<dbReference type="SUPFAM" id="SSF89550">
    <property type="entry name" value="PHP domain-like"/>
    <property type="match status" value="1"/>
</dbReference>
<dbReference type="InterPro" id="IPR003141">
    <property type="entry name" value="Pol/His_phosphatase_N"/>
</dbReference>
<dbReference type="KEGG" id="acht:bsdcttw_45290"/>
<sequence length="283" mass="32743">MKIINIQELGDLMKECIDLHIHTDISDGFLKPNEIVNLMKENDIKIASITDHDSVDGYLQVKDIIDGSFRLIPGIEISTLWENDLELHILGYGIDVKNKDFRQYLNIVKEKKIQGVCSIYKKLQILNIPLEIQEISKNMSYDNMEALIKHKYPNSNQTFYNFYYENYYCFHIKPFISTYEALNIIRNASGYPIIAHLGRADKTEIEKIKILELLIAAGIKGIECYHPSHSEQFKNILIDIAQTNKLFITQGSDFHGRKNEYTQIAQNLSEDINKNSLCICNYI</sequence>
<dbReference type="PANTHER" id="PTHR42924">
    <property type="entry name" value="EXONUCLEASE"/>
    <property type="match status" value="1"/>
</dbReference>
<dbReference type="Gene3D" id="1.10.150.650">
    <property type="match status" value="1"/>
</dbReference>
<dbReference type="Pfam" id="PF02811">
    <property type="entry name" value="PHP"/>
    <property type="match status" value="1"/>
</dbReference>
<dbReference type="SMART" id="SM00481">
    <property type="entry name" value="POLIIIAc"/>
    <property type="match status" value="1"/>
</dbReference>
<dbReference type="GO" id="GO:0004534">
    <property type="term" value="F:5'-3' RNA exonuclease activity"/>
    <property type="evidence" value="ECO:0007669"/>
    <property type="project" value="TreeGrafter"/>
</dbReference>
<dbReference type="Proteomes" id="UP000515703">
    <property type="component" value="Chromosome"/>
</dbReference>
<evidence type="ECO:0000313" key="2">
    <source>
        <dbReference type="EMBL" id="BCK01489.1"/>
    </source>
</evidence>
<dbReference type="InterPro" id="IPR052018">
    <property type="entry name" value="PHP_domain"/>
</dbReference>
<organism evidence="2 3">
    <name type="scientific">Anaerocolumna chitinilytica</name>
    <dbReference type="NCBI Taxonomy" id="1727145"/>
    <lineage>
        <taxon>Bacteria</taxon>
        <taxon>Bacillati</taxon>
        <taxon>Bacillota</taxon>
        <taxon>Clostridia</taxon>
        <taxon>Lachnospirales</taxon>
        <taxon>Lachnospiraceae</taxon>
        <taxon>Anaerocolumna</taxon>
    </lineage>
</organism>
<name>A0A7M3SA71_9FIRM</name>